<keyword evidence="3" id="KW-1185">Reference proteome</keyword>
<dbReference type="eggNOG" id="COG1396">
    <property type="taxonomic scope" value="Bacteria"/>
</dbReference>
<reference evidence="2 3" key="1">
    <citation type="submission" date="2007-06" db="EMBL/GenBank/DDBJ databases">
        <authorList>
            <person name="Shimkets L."/>
            <person name="Ferriera S."/>
            <person name="Johnson J."/>
            <person name="Kravitz S."/>
            <person name="Beeson K."/>
            <person name="Sutton G."/>
            <person name="Rogers Y.-H."/>
            <person name="Friedman R."/>
            <person name="Frazier M."/>
            <person name="Venter J.C."/>
        </authorList>
    </citation>
    <scope>NUCLEOTIDE SEQUENCE [LARGE SCALE GENOMIC DNA]</scope>
    <source>
        <strain evidence="2 3">SIR-1</strain>
    </source>
</reference>
<dbReference type="EMBL" id="ABCS01000031">
    <property type="protein sequence ID" value="EDM78360.1"/>
    <property type="molecule type" value="Genomic_DNA"/>
</dbReference>
<dbReference type="Gene3D" id="1.10.260.40">
    <property type="entry name" value="lambda repressor-like DNA-binding domains"/>
    <property type="match status" value="1"/>
</dbReference>
<evidence type="ECO:0000313" key="3">
    <source>
        <dbReference type="Proteomes" id="UP000005801"/>
    </source>
</evidence>
<accession>A6G6Q7</accession>
<dbReference type="Proteomes" id="UP000005801">
    <property type="component" value="Unassembled WGS sequence"/>
</dbReference>
<name>A6G6Q7_9BACT</name>
<dbReference type="InterPro" id="IPR010982">
    <property type="entry name" value="Lambda_DNA-bd_dom_sf"/>
</dbReference>
<sequence>MTQEVLAERSGLSTDTVRRLEHGSFSPSLDTLMKLCRGLDMMMSTLFMALELGERDLARELVDLILSRSAGEQELSFQVLWALFRQLDREEEAAE</sequence>
<feature type="domain" description="HTH cro/C1-type" evidence="1">
    <location>
        <begin position="1"/>
        <end position="46"/>
    </location>
</feature>
<dbReference type="OrthoDB" id="4559966at2"/>
<dbReference type="GO" id="GO:0003677">
    <property type="term" value="F:DNA binding"/>
    <property type="evidence" value="ECO:0007669"/>
    <property type="project" value="UniProtKB-KW"/>
</dbReference>
<dbReference type="AlphaFoldDB" id="A6G6Q7"/>
<dbReference type="SUPFAM" id="SSF47413">
    <property type="entry name" value="lambda repressor-like DNA-binding domains"/>
    <property type="match status" value="1"/>
</dbReference>
<dbReference type="Pfam" id="PF01381">
    <property type="entry name" value="HTH_3"/>
    <property type="match status" value="1"/>
</dbReference>
<protein>
    <submittedName>
        <fullName evidence="2">DNA-binding protein</fullName>
    </submittedName>
</protein>
<dbReference type="STRING" id="391625.PPSIR1_05911"/>
<dbReference type="CDD" id="cd00093">
    <property type="entry name" value="HTH_XRE"/>
    <property type="match status" value="1"/>
</dbReference>
<evidence type="ECO:0000313" key="2">
    <source>
        <dbReference type="EMBL" id="EDM78360.1"/>
    </source>
</evidence>
<comment type="caution">
    <text evidence="2">The sequence shown here is derived from an EMBL/GenBank/DDBJ whole genome shotgun (WGS) entry which is preliminary data.</text>
</comment>
<evidence type="ECO:0000259" key="1">
    <source>
        <dbReference type="PROSITE" id="PS50943"/>
    </source>
</evidence>
<organism evidence="2 3">
    <name type="scientific">Plesiocystis pacifica SIR-1</name>
    <dbReference type="NCBI Taxonomy" id="391625"/>
    <lineage>
        <taxon>Bacteria</taxon>
        <taxon>Pseudomonadati</taxon>
        <taxon>Myxococcota</taxon>
        <taxon>Polyangia</taxon>
        <taxon>Nannocystales</taxon>
        <taxon>Nannocystaceae</taxon>
        <taxon>Plesiocystis</taxon>
    </lineage>
</organism>
<gene>
    <name evidence="2" type="ORF">PPSIR1_05911</name>
</gene>
<dbReference type="PROSITE" id="PS50943">
    <property type="entry name" value="HTH_CROC1"/>
    <property type="match status" value="1"/>
</dbReference>
<proteinExistence type="predicted"/>
<keyword evidence="2" id="KW-0238">DNA-binding</keyword>
<dbReference type="InterPro" id="IPR001387">
    <property type="entry name" value="Cro/C1-type_HTH"/>
</dbReference>